<reference evidence="1" key="1">
    <citation type="journal article" date="2021" name="New Phytol.">
        <title>Evolutionary innovations through gain and loss of genes in the ectomycorrhizal Boletales.</title>
        <authorList>
            <person name="Wu G."/>
            <person name="Miyauchi S."/>
            <person name="Morin E."/>
            <person name="Kuo A."/>
            <person name="Drula E."/>
            <person name="Varga T."/>
            <person name="Kohler A."/>
            <person name="Feng B."/>
            <person name="Cao Y."/>
            <person name="Lipzen A."/>
            <person name="Daum C."/>
            <person name="Hundley H."/>
            <person name="Pangilinan J."/>
            <person name="Johnson J."/>
            <person name="Barry K."/>
            <person name="LaButti K."/>
            <person name="Ng V."/>
            <person name="Ahrendt S."/>
            <person name="Min B."/>
            <person name="Choi I.G."/>
            <person name="Park H."/>
            <person name="Plett J.M."/>
            <person name="Magnuson J."/>
            <person name="Spatafora J.W."/>
            <person name="Nagy L.G."/>
            <person name="Henrissat B."/>
            <person name="Grigoriev I.V."/>
            <person name="Yang Z.L."/>
            <person name="Xu J."/>
            <person name="Martin F.M."/>
        </authorList>
    </citation>
    <scope>NUCLEOTIDE SEQUENCE</scope>
    <source>
        <strain evidence="1">ATCC 28755</strain>
    </source>
</reference>
<name>A0ACB7ZTA5_9AGAM</name>
<evidence type="ECO:0000313" key="2">
    <source>
        <dbReference type="Proteomes" id="UP000790377"/>
    </source>
</evidence>
<organism evidence="1 2">
    <name type="scientific">Hygrophoropsis aurantiaca</name>
    <dbReference type="NCBI Taxonomy" id="72124"/>
    <lineage>
        <taxon>Eukaryota</taxon>
        <taxon>Fungi</taxon>
        <taxon>Dikarya</taxon>
        <taxon>Basidiomycota</taxon>
        <taxon>Agaricomycotina</taxon>
        <taxon>Agaricomycetes</taxon>
        <taxon>Agaricomycetidae</taxon>
        <taxon>Boletales</taxon>
        <taxon>Coniophorineae</taxon>
        <taxon>Hygrophoropsidaceae</taxon>
        <taxon>Hygrophoropsis</taxon>
    </lineage>
</organism>
<proteinExistence type="predicted"/>
<dbReference type="EMBL" id="MU268526">
    <property type="protein sequence ID" value="KAH7904305.1"/>
    <property type="molecule type" value="Genomic_DNA"/>
</dbReference>
<gene>
    <name evidence="1" type="ORF">BJ138DRAFT_1019309</name>
</gene>
<dbReference type="Proteomes" id="UP000790377">
    <property type="component" value="Unassembled WGS sequence"/>
</dbReference>
<comment type="caution">
    <text evidence="1">The sequence shown here is derived from an EMBL/GenBank/DDBJ whole genome shotgun (WGS) entry which is preliminary data.</text>
</comment>
<protein>
    <submittedName>
        <fullName evidence="1">Uncharacterized protein</fullName>
    </submittedName>
</protein>
<sequence>MLSAQLVSYVIRTYSSSTESSDEDDNENADGSPEYSALRLFIDGHGELVESNQVHDYLYRSPNLKLLSFYEFARCVELERNTSKELNPEYDFDNPSPKVHHRHSLLPPHPLASSHHLLEHTNLDRGEDNRHLVPRVIGRSIPSPKNTEDYYPFMLGHFKPFSISDKLLGTNDTFDSLFHAYKFDQQSLSIMRNWDAIHECEDARD</sequence>
<accession>A0ACB7ZTA5</accession>
<evidence type="ECO:0000313" key="1">
    <source>
        <dbReference type="EMBL" id="KAH7904305.1"/>
    </source>
</evidence>
<feature type="non-terminal residue" evidence="1">
    <location>
        <position position="205"/>
    </location>
</feature>
<keyword evidence="2" id="KW-1185">Reference proteome</keyword>